<evidence type="ECO:0000256" key="3">
    <source>
        <dbReference type="ARBA" id="ARBA00022475"/>
    </source>
</evidence>
<sequence length="323" mass="36344">MRGLAILPIVAGHCYNALRWPPGSFSAHLTAVWTDLNTFFIFISGYLFQHLLARFAYPAYLKGKFRNVIVPYLIVSVPAVLVYATNWKSHPHFPQLIGSLPLWQKVPLLILTGAHMGPYWFKPMMAVFYTMAPALVAMDKHPRSYIAIAPLLLVSVLLVPRPTYDLQPLQAAVHYLPVYLLGMCVSHFHDRIIPLLTRWWAAMVALSIAFLGVIIYGSYAALTFDRLPLTAFMCLTLLALMSRFTPERVPALDLLARYAFGIFFMHAYYVAALRQALTKWPELGEGSQLSFLVILVGVMTLSMMTVALVRRLFPAKSRLLIGS</sequence>
<name>A0ABV3R7U7_9SPHN</name>
<evidence type="ECO:0000259" key="8">
    <source>
        <dbReference type="Pfam" id="PF01757"/>
    </source>
</evidence>
<keyword evidence="5 7" id="KW-1133">Transmembrane helix</keyword>
<evidence type="ECO:0000313" key="10">
    <source>
        <dbReference type="Proteomes" id="UP001556118"/>
    </source>
</evidence>
<feature type="transmembrane region" description="Helical" evidence="7">
    <location>
        <begin position="227"/>
        <end position="246"/>
    </location>
</feature>
<evidence type="ECO:0000256" key="7">
    <source>
        <dbReference type="SAM" id="Phobius"/>
    </source>
</evidence>
<feature type="transmembrane region" description="Helical" evidence="7">
    <location>
        <begin position="258"/>
        <end position="277"/>
    </location>
</feature>
<protein>
    <submittedName>
        <fullName evidence="9">Acyltransferase family protein</fullName>
    </submittedName>
</protein>
<evidence type="ECO:0000256" key="2">
    <source>
        <dbReference type="ARBA" id="ARBA00007400"/>
    </source>
</evidence>
<feature type="domain" description="Acyltransferase 3" evidence="8">
    <location>
        <begin position="1"/>
        <end position="304"/>
    </location>
</feature>
<dbReference type="InterPro" id="IPR002656">
    <property type="entry name" value="Acyl_transf_3_dom"/>
</dbReference>
<gene>
    <name evidence="9" type="ORF">ABUH87_03075</name>
</gene>
<evidence type="ECO:0000256" key="5">
    <source>
        <dbReference type="ARBA" id="ARBA00022989"/>
    </source>
</evidence>
<evidence type="ECO:0000256" key="1">
    <source>
        <dbReference type="ARBA" id="ARBA00004651"/>
    </source>
</evidence>
<keyword evidence="6 7" id="KW-0472">Membrane</keyword>
<evidence type="ECO:0000256" key="6">
    <source>
        <dbReference type="ARBA" id="ARBA00023136"/>
    </source>
</evidence>
<dbReference type="Proteomes" id="UP001556118">
    <property type="component" value="Unassembled WGS sequence"/>
</dbReference>
<dbReference type="PANTHER" id="PTHR40074">
    <property type="entry name" value="O-ACETYLTRANSFERASE WECH"/>
    <property type="match status" value="1"/>
</dbReference>
<feature type="transmembrane region" description="Helical" evidence="7">
    <location>
        <begin position="200"/>
        <end position="221"/>
    </location>
</feature>
<comment type="caution">
    <text evidence="9">The sequence shown here is derived from an EMBL/GenBank/DDBJ whole genome shotgun (WGS) entry which is preliminary data.</text>
</comment>
<dbReference type="PANTHER" id="PTHR40074:SF2">
    <property type="entry name" value="O-ACETYLTRANSFERASE WECH"/>
    <property type="match status" value="1"/>
</dbReference>
<keyword evidence="10" id="KW-1185">Reference proteome</keyword>
<keyword evidence="4 7" id="KW-0812">Transmembrane</keyword>
<feature type="transmembrane region" description="Helical" evidence="7">
    <location>
        <begin position="289"/>
        <end position="309"/>
    </location>
</feature>
<keyword evidence="9" id="KW-0808">Transferase</keyword>
<dbReference type="GO" id="GO:0016746">
    <property type="term" value="F:acyltransferase activity"/>
    <property type="evidence" value="ECO:0007669"/>
    <property type="project" value="UniProtKB-KW"/>
</dbReference>
<evidence type="ECO:0000313" key="9">
    <source>
        <dbReference type="EMBL" id="MEW9854164.1"/>
    </source>
</evidence>
<dbReference type="Pfam" id="PF01757">
    <property type="entry name" value="Acyl_transf_3"/>
    <property type="match status" value="1"/>
</dbReference>
<organism evidence="9 10">
    <name type="scientific">Novosphingobium rhizovicinum</name>
    <dbReference type="NCBI Taxonomy" id="3228928"/>
    <lineage>
        <taxon>Bacteria</taxon>
        <taxon>Pseudomonadati</taxon>
        <taxon>Pseudomonadota</taxon>
        <taxon>Alphaproteobacteria</taxon>
        <taxon>Sphingomonadales</taxon>
        <taxon>Sphingomonadaceae</taxon>
        <taxon>Novosphingobium</taxon>
    </lineage>
</organism>
<proteinExistence type="inferred from homology"/>
<reference evidence="9 10" key="1">
    <citation type="submission" date="2024-06" db="EMBL/GenBank/DDBJ databases">
        <title>Novosphingobium rhizovicinus M1R2S20.</title>
        <authorList>
            <person name="Sun J.-Q."/>
        </authorList>
    </citation>
    <scope>NUCLEOTIDE SEQUENCE [LARGE SCALE GENOMIC DNA]</scope>
    <source>
        <strain evidence="9 10">M1R2S20</strain>
    </source>
</reference>
<evidence type="ECO:0000256" key="4">
    <source>
        <dbReference type="ARBA" id="ARBA00022692"/>
    </source>
</evidence>
<feature type="transmembrane region" description="Helical" evidence="7">
    <location>
        <begin position="69"/>
        <end position="86"/>
    </location>
</feature>
<dbReference type="EMBL" id="JBFNXR010000019">
    <property type="protein sequence ID" value="MEW9854164.1"/>
    <property type="molecule type" value="Genomic_DNA"/>
</dbReference>
<feature type="transmembrane region" description="Helical" evidence="7">
    <location>
        <begin position="145"/>
        <end position="163"/>
    </location>
</feature>
<keyword evidence="9" id="KW-0012">Acyltransferase</keyword>
<dbReference type="RefSeq" id="WP_367769324.1">
    <property type="nucleotide sequence ID" value="NZ_JBFNXR010000019.1"/>
</dbReference>
<accession>A0ABV3R7U7</accession>
<comment type="similarity">
    <text evidence="2">Belongs to the acyltransferase 3 family.</text>
</comment>
<comment type="subcellular location">
    <subcellularLocation>
        <location evidence="1">Cell membrane</location>
        <topology evidence="1">Multi-pass membrane protein</topology>
    </subcellularLocation>
</comment>
<feature type="transmembrane region" description="Helical" evidence="7">
    <location>
        <begin position="169"/>
        <end position="188"/>
    </location>
</feature>
<feature type="transmembrane region" description="Helical" evidence="7">
    <location>
        <begin position="38"/>
        <end position="57"/>
    </location>
</feature>
<keyword evidence="3" id="KW-1003">Cell membrane</keyword>